<keyword evidence="3" id="KW-1185">Reference proteome</keyword>
<dbReference type="Proteomes" id="UP000279089">
    <property type="component" value="Unassembled WGS sequence"/>
</dbReference>
<feature type="region of interest" description="Disordered" evidence="1">
    <location>
        <begin position="169"/>
        <end position="191"/>
    </location>
</feature>
<dbReference type="AlphaFoldDB" id="A0A3N4M734"/>
<sequence length="191" mass="20725">MKKNIALYAAAATLFFAACKKEKNDTPDENENEEITTVKLTFTNVAVPAEKVIANWKDLDGSGGAVPVIDKINLKANTTYTLSTEVLDETKNPPDNVTEEIEEESDEHRLFHLFFVNANAPVTDSLTTAATVIPLDKDANNLPIGLQVSVATKNAFTGFLRMVVRHQPGTKNGTYGPGSTDASAEFPIEIK</sequence>
<evidence type="ECO:0000313" key="3">
    <source>
        <dbReference type="Proteomes" id="UP000279089"/>
    </source>
</evidence>
<dbReference type="OrthoDB" id="713689at2"/>
<dbReference type="PROSITE" id="PS51257">
    <property type="entry name" value="PROKAR_LIPOPROTEIN"/>
    <property type="match status" value="1"/>
</dbReference>
<evidence type="ECO:0000256" key="1">
    <source>
        <dbReference type="SAM" id="MobiDB-lite"/>
    </source>
</evidence>
<evidence type="ECO:0000313" key="2">
    <source>
        <dbReference type="EMBL" id="RPD39254.1"/>
    </source>
</evidence>
<name>A0A3N4M734_9BACT</name>
<comment type="caution">
    <text evidence="2">The sequence shown here is derived from an EMBL/GenBank/DDBJ whole genome shotgun (WGS) entry which is preliminary data.</text>
</comment>
<dbReference type="EMBL" id="RMBX01000012">
    <property type="protein sequence ID" value="RPD39254.1"/>
    <property type="molecule type" value="Genomic_DNA"/>
</dbReference>
<evidence type="ECO:0008006" key="4">
    <source>
        <dbReference type="Google" id="ProtNLM"/>
    </source>
</evidence>
<organism evidence="2 3">
    <name type="scientific">Chitinophaga barathri</name>
    <dbReference type="NCBI Taxonomy" id="1647451"/>
    <lineage>
        <taxon>Bacteria</taxon>
        <taxon>Pseudomonadati</taxon>
        <taxon>Bacteroidota</taxon>
        <taxon>Chitinophagia</taxon>
        <taxon>Chitinophagales</taxon>
        <taxon>Chitinophagaceae</taxon>
        <taxon>Chitinophaga</taxon>
    </lineage>
</organism>
<accession>A0A3N4M734</accession>
<protein>
    <recommendedName>
        <fullName evidence="4">Type 1 periplasmic binding fold superfamily protein</fullName>
    </recommendedName>
</protein>
<dbReference type="RefSeq" id="WP_120518402.1">
    <property type="nucleotide sequence ID" value="NZ_QXZY01000012.1"/>
</dbReference>
<reference evidence="3" key="1">
    <citation type="submission" date="2018-11" db="EMBL/GenBank/DDBJ databases">
        <title>Chitinophaga lutea sp.nov., isolate from arsenic contaminated soil.</title>
        <authorList>
            <person name="Zong Y."/>
        </authorList>
    </citation>
    <scope>NUCLEOTIDE SEQUENCE [LARGE SCALE GENOMIC DNA]</scope>
    <source>
        <strain evidence="3">YLT18</strain>
    </source>
</reference>
<gene>
    <name evidence="2" type="ORF">EG028_21830</name>
</gene>
<proteinExistence type="predicted"/>